<dbReference type="CDD" id="cd00590">
    <property type="entry name" value="RRM_SF"/>
    <property type="match status" value="1"/>
</dbReference>
<accession>A0A699GXT0</accession>
<evidence type="ECO:0000313" key="3">
    <source>
        <dbReference type="EMBL" id="GEW64906.1"/>
    </source>
</evidence>
<feature type="compositionally biased region" description="Basic and acidic residues" evidence="1">
    <location>
        <begin position="436"/>
        <end position="450"/>
    </location>
</feature>
<dbReference type="AlphaFoldDB" id="A0A699GXT0"/>
<name>A0A699GXT0_TANCI</name>
<reference evidence="3" key="1">
    <citation type="journal article" date="2019" name="Sci. Rep.">
        <title>Draft genome of Tanacetum cinerariifolium, the natural source of mosquito coil.</title>
        <authorList>
            <person name="Yamashiro T."/>
            <person name="Shiraishi A."/>
            <person name="Satake H."/>
            <person name="Nakayama K."/>
        </authorList>
    </citation>
    <scope>NUCLEOTIDE SEQUENCE</scope>
</reference>
<keyword evidence="2" id="KW-1133">Transmembrane helix</keyword>
<evidence type="ECO:0000256" key="2">
    <source>
        <dbReference type="SAM" id="Phobius"/>
    </source>
</evidence>
<dbReference type="Pfam" id="PF03140">
    <property type="entry name" value="DUF247"/>
    <property type="match status" value="2"/>
</dbReference>
<protein>
    <submittedName>
        <fullName evidence="3">Uncharacterized protein</fullName>
    </submittedName>
</protein>
<dbReference type="EMBL" id="BKCJ010067549">
    <property type="protein sequence ID" value="GEW64906.1"/>
    <property type="molecule type" value="Genomic_DNA"/>
</dbReference>
<evidence type="ECO:0000256" key="1">
    <source>
        <dbReference type="SAM" id="MobiDB-lite"/>
    </source>
</evidence>
<feature type="region of interest" description="Disordered" evidence="1">
    <location>
        <begin position="418"/>
        <end position="454"/>
    </location>
</feature>
<dbReference type="InterPro" id="IPR004158">
    <property type="entry name" value="DUF247_pln"/>
</dbReference>
<keyword evidence="2" id="KW-0472">Membrane</keyword>
<proteinExistence type="predicted"/>
<dbReference type="PANTHER" id="PTHR31170">
    <property type="entry name" value="BNAC04G53230D PROTEIN"/>
    <property type="match status" value="1"/>
</dbReference>
<feature type="transmembrane region" description="Helical" evidence="2">
    <location>
        <begin position="228"/>
        <end position="256"/>
    </location>
</feature>
<sequence>MLLDVNGKSYQPHIVSMGPFHHGQPHLLMMEEHKWRFLRQLLNRTEANGMVLEDYLKAVQRLESTVRECYSETISYSTDEFVEMMWDYESFLSVNIKNSVIQMPTIAIDDFMCALLLNAVAFEQCHSGCSKHFMAYGALLGCLINTSRDVRLLCAWGIIENYLGTDGEVASFINNTGKDISFDINDCYLARLFDNVNQHYHSGWRAQWAIFKETYYTYFKTPWSMVSALAAVVLLLLTITQTVYTILVTFVLLDWFTNPRILYFCKNLIFRTSRHSKEDQTMKISKSIFIINFLEGCTARDLWKVCNDYGTVVDVFIPFKKSKPEFDTSEPALILDDSCIKEYDFCFSIMGKVKDVAAIPNLYSILSNEGFHSVKLSYLERIIWVEIEGLPIKAWTCNSVRKIASLWGEIVALGDSNSQSLSKDDQEVYSSDDDLQDKIATDKDGDKENIDLSDVSESSFPHANDLVYENSSNKNARAGDSHLDDPFYLYCLLNDQHKRQVNQALLSWYIPLVSHRLPIKESINVVNDHIHSVSSKLKERNIKDRVSLQNNRKGGSILDVMDELVKVGESMGYNMEGCVKNIMAIIGSQGDFDAFR</sequence>
<comment type="caution">
    <text evidence="3">The sequence shown here is derived from an EMBL/GenBank/DDBJ whole genome shotgun (WGS) entry which is preliminary data.</text>
</comment>
<dbReference type="PANTHER" id="PTHR31170:SF21">
    <property type="match status" value="1"/>
</dbReference>
<organism evidence="3">
    <name type="scientific">Tanacetum cinerariifolium</name>
    <name type="common">Dalmatian daisy</name>
    <name type="synonym">Chrysanthemum cinerariifolium</name>
    <dbReference type="NCBI Taxonomy" id="118510"/>
    <lineage>
        <taxon>Eukaryota</taxon>
        <taxon>Viridiplantae</taxon>
        <taxon>Streptophyta</taxon>
        <taxon>Embryophyta</taxon>
        <taxon>Tracheophyta</taxon>
        <taxon>Spermatophyta</taxon>
        <taxon>Magnoliopsida</taxon>
        <taxon>eudicotyledons</taxon>
        <taxon>Gunneridae</taxon>
        <taxon>Pentapetalae</taxon>
        <taxon>asterids</taxon>
        <taxon>campanulids</taxon>
        <taxon>Asterales</taxon>
        <taxon>Asteraceae</taxon>
        <taxon>Asteroideae</taxon>
        <taxon>Anthemideae</taxon>
        <taxon>Anthemidinae</taxon>
        <taxon>Tanacetum</taxon>
    </lineage>
</organism>
<keyword evidence="2" id="KW-0812">Transmembrane</keyword>
<gene>
    <name evidence="3" type="ORF">Tci_236882</name>
</gene>